<evidence type="ECO:0000313" key="2">
    <source>
        <dbReference type="Proteomes" id="UP000192790"/>
    </source>
</evidence>
<name>A0A1W2CA57_9FIRM</name>
<dbReference type="EMBL" id="FWXW01000008">
    <property type="protein sequence ID" value="SMC81762.1"/>
    <property type="molecule type" value="Genomic_DNA"/>
</dbReference>
<gene>
    <name evidence="1" type="ORF">SAMN02745168_2620</name>
</gene>
<keyword evidence="2" id="KW-1185">Reference proteome</keyword>
<dbReference type="Pfam" id="PF19640">
    <property type="entry name" value="DUF6143"/>
    <property type="match status" value="1"/>
</dbReference>
<protein>
    <submittedName>
        <fullName evidence="1">Uncharacterized protein</fullName>
    </submittedName>
</protein>
<accession>A0A1W2CA57</accession>
<reference evidence="1 2" key="1">
    <citation type="submission" date="2017-04" db="EMBL/GenBank/DDBJ databases">
        <authorList>
            <person name="Afonso C.L."/>
            <person name="Miller P.J."/>
            <person name="Scott M.A."/>
            <person name="Spackman E."/>
            <person name="Goraichik I."/>
            <person name="Dimitrov K.M."/>
            <person name="Suarez D.L."/>
            <person name="Swayne D.E."/>
        </authorList>
    </citation>
    <scope>NUCLEOTIDE SEQUENCE [LARGE SCALE GENOMIC DNA]</scope>
    <source>
        <strain evidence="1 2">DSM 12816</strain>
    </source>
</reference>
<sequence length="196" mass="21108">MRQWEMKYVQTFKSCSAPSVFPNPITQVADMPYALYLSLQGKYFVGYAPDVQFAKNKYGWAGLVNPPHSGVNLHVYVWTVTNFGASPLIAEIWFNAGTPEGAAVSEYMSPANTALCPLPEPRVQILQANNIGGPPPGGDRISVTKVPSEVTIVGAENGAWIFPPGGSFSILLSNAEASTLSGIANLAFGWWEEAIK</sequence>
<evidence type="ECO:0000313" key="1">
    <source>
        <dbReference type="EMBL" id="SMC81762.1"/>
    </source>
</evidence>
<dbReference type="AlphaFoldDB" id="A0A1W2CA57"/>
<organism evidence="1 2">
    <name type="scientific">Papillibacter cinnamivorans DSM 12816</name>
    <dbReference type="NCBI Taxonomy" id="1122930"/>
    <lineage>
        <taxon>Bacteria</taxon>
        <taxon>Bacillati</taxon>
        <taxon>Bacillota</taxon>
        <taxon>Clostridia</taxon>
        <taxon>Eubacteriales</taxon>
        <taxon>Oscillospiraceae</taxon>
        <taxon>Papillibacter</taxon>
    </lineage>
</organism>
<dbReference type="Proteomes" id="UP000192790">
    <property type="component" value="Unassembled WGS sequence"/>
</dbReference>
<proteinExistence type="predicted"/>
<dbReference type="STRING" id="1122930.SAMN02745168_2620"/>
<dbReference type="InterPro" id="IPR046141">
    <property type="entry name" value="DUF6143"/>
</dbReference>